<dbReference type="InterPro" id="IPR000415">
    <property type="entry name" value="Nitroreductase-like"/>
</dbReference>
<dbReference type="AlphaFoldDB" id="A0A136Q715"/>
<dbReference type="Gene3D" id="3.40.109.10">
    <property type="entry name" value="NADH Oxidase"/>
    <property type="match status" value="1"/>
</dbReference>
<evidence type="ECO:0000256" key="3">
    <source>
        <dbReference type="ARBA" id="ARBA00023002"/>
    </source>
</evidence>
<accession>A0A136Q715</accession>
<dbReference type="InterPro" id="IPR033877">
    <property type="entry name" value="Frm2/Hbn1"/>
</dbReference>
<protein>
    <submittedName>
        <fullName evidence="5">Nitroreductase family protein</fullName>
    </submittedName>
</protein>
<dbReference type="CDD" id="cd02140">
    <property type="entry name" value="Frm2-like"/>
    <property type="match status" value="1"/>
</dbReference>
<proteinExistence type="predicted"/>
<keyword evidence="2" id="KW-0963">Cytoplasm</keyword>
<organism evidence="5 6">
    <name type="scientific">Christensenella minuta</name>
    <dbReference type="NCBI Taxonomy" id="626937"/>
    <lineage>
        <taxon>Bacteria</taxon>
        <taxon>Bacillati</taxon>
        <taxon>Bacillota</taxon>
        <taxon>Clostridia</taxon>
        <taxon>Christensenellales</taxon>
        <taxon>Christensenellaceae</taxon>
        <taxon>Christensenella</taxon>
    </lineage>
</organism>
<dbReference type="GO" id="GO:0034599">
    <property type="term" value="P:cellular response to oxidative stress"/>
    <property type="evidence" value="ECO:0007669"/>
    <property type="project" value="InterPro"/>
</dbReference>
<comment type="caution">
    <text evidence="5">The sequence shown here is derived from an EMBL/GenBank/DDBJ whole genome shotgun (WGS) entry which is preliminary data.</text>
</comment>
<evidence type="ECO:0000313" key="6">
    <source>
        <dbReference type="Proteomes" id="UP000070366"/>
    </source>
</evidence>
<dbReference type="GO" id="GO:0016491">
    <property type="term" value="F:oxidoreductase activity"/>
    <property type="evidence" value="ECO:0007669"/>
    <property type="project" value="UniProtKB-KW"/>
</dbReference>
<keyword evidence="3" id="KW-0560">Oxidoreductase</keyword>
<evidence type="ECO:0000259" key="4">
    <source>
        <dbReference type="Pfam" id="PF00881"/>
    </source>
</evidence>
<dbReference type="GO" id="GO:0005737">
    <property type="term" value="C:cytoplasm"/>
    <property type="evidence" value="ECO:0007669"/>
    <property type="project" value="UniProtKB-SubCell"/>
</dbReference>
<dbReference type="STRING" id="626937.HMPREF3293_00653"/>
<evidence type="ECO:0000313" key="5">
    <source>
        <dbReference type="EMBL" id="KXK66468.1"/>
    </source>
</evidence>
<dbReference type="FunFam" id="3.40.109.10:FF:000001">
    <property type="entry name" value="Nitroreductase family"/>
    <property type="match status" value="1"/>
</dbReference>
<dbReference type="Pfam" id="PF00881">
    <property type="entry name" value="Nitroreductase"/>
    <property type="match status" value="1"/>
</dbReference>
<comment type="subcellular location">
    <subcellularLocation>
        <location evidence="1">Cytoplasm</location>
    </subcellularLocation>
</comment>
<gene>
    <name evidence="5" type="ORF">HMPREF3293_00653</name>
</gene>
<sequence length="204" mass="23458">LRGVNEMKARLDEVMEKRRSIRTLERDSRITRETVEKAIGLARHAPSAYNAQTSRLVVLMNEEHGKFWDIAEKELRLVTPPDAFARTQKKLDGFRGGNGTVLFYEDAAETEKLKQDFPLYEDKFDAWAQHNNAILEYAVWLAFAEREIASSLQHYNPLVDADAAKEWDIPESWVLVAQMPFGRAAEEPGLRTFKPLDEIVKFYG</sequence>
<name>A0A136Q715_9FIRM</name>
<evidence type="ECO:0000256" key="1">
    <source>
        <dbReference type="ARBA" id="ARBA00004496"/>
    </source>
</evidence>
<keyword evidence="6" id="KW-1185">Reference proteome</keyword>
<dbReference type="EMBL" id="LSZW01000041">
    <property type="protein sequence ID" value="KXK66468.1"/>
    <property type="molecule type" value="Genomic_DNA"/>
</dbReference>
<evidence type="ECO:0000256" key="2">
    <source>
        <dbReference type="ARBA" id="ARBA00022490"/>
    </source>
</evidence>
<dbReference type="Proteomes" id="UP000070366">
    <property type="component" value="Unassembled WGS sequence"/>
</dbReference>
<dbReference type="PATRIC" id="fig|626937.4.peg.644"/>
<feature type="non-terminal residue" evidence="5">
    <location>
        <position position="1"/>
    </location>
</feature>
<dbReference type="SUPFAM" id="SSF55469">
    <property type="entry name" value="FMN-dependent nitroreductase-like"/>
    <property type="match status" value="1"/>
</dbReference>
<dbReference type="PANTHER" id="PTHR43035">
    <property type="entry name" value="FATTY ACID REPRESSION MUTANT PROTEIN 2-RELATED"/>
    <property type="match status" value="1"/>
</dbReference>
<feature type="domain" description="Nitroreductase" evidence="4">
    <location>
        <begin position="16"/>
        <end position="183"/>
    </location>
</feature>
<dbReference type="PANTHER" id="PTHR43035:SF1">
    <property type="entry name" value="FATTY ACID REPRESSION MUTANT PROTEIN 2-RELATED"/>
    <property type="match status" value="1"/>
</dbReference>
<dbReference type="InterPro" id="IPR029479">
    <property type="entry name" value="Nitroreductase"/>
</dbReference>
<reference evidence="5 6" key="1">
    <citation type="submission" date="2016-02" db="EMBL/GenBank/DDBJ databases">
        <authorList>
            <person name="Wen L."/>
            <person name="He K."/>
            <person name="Yang H."/>
        </authorList>
    </citation>
    <scope>NUCLEOTIDE SEQUENCE [LARGE SCALE GENOMIC DNA]</scope>
    <source>
        <strain evidence="5 6">DSM 22607</strain>
    </source>
</reference>